<dbReference type="InterPro" id="IPR011990">
    <property type="entry name" value="TPR-like_helical_dom_sf"/>
</dbReference>
<sequence>MQRIGLALLLILITTPSTAQFAQEEVDHAGGVLNPSNFSWHYYLDQMKRFPERIGIICYNAYIVEKAGLHEEGFRFFSECAERGSSSAMIQMSLYYDTGFQQNDTHIPPNPKLSTLWLKRAAEAGHPLAKKHYGQRLMQGIGTERNVNEAKNWLQDAEIQPN</sequence>
<accession>A0AAV3TYM4</accession>
<comment type="caution">
    <text evidence="2">The sequence shown here is derived from an EMBL/GenBank/DDBJ whole genome shotgun (WGS) entry which is preliminary data.</text>
</comment>
<dbReference type="SUPFAM" id="SSF81901">
    <property type="entry name" value="HCP-like"/>
    <property type="match status" value="1"/>
</dbReference>
<gene>
    <name evidence="2" type="ORF">GCM10025791_09290</name>
</gene>
<dbReference type="AlphaFoldDB" id="A0AAV3TYM4"/>
<organism evidence="2 3">
    <name type="scientific">Halioxenophilus aromaticivorans</name>
    <dbReference type="NCBI Taxonomy" id="1306992"/>
    <lineage>
        <taxon>Bacteria</taxon>
        <taxon>Pseudomonadati</taxon>
        <taxon>Pseudomonadota</taxon>
        <taxon>Gammaproteobacteria</taxon>
        <taxon>Alteromonadales</taxon>
        <taxon>Alteromonadaceae</taxon>
        <taxon>Halioxenophilus</taxon>
    </lineage>
</organism>
<keyword evidence="1" id="KW-0732">Signal</keyword>
<evidence type="ECO:0000313" key="3">
    <source>
        <dbReference type="Proteomes" id="UP001409585"/>
    </source>
</evidence>
<evidence type="ECO:0008006" key="4">
    <source>
        <dbReference type="Google" id="ProtNLM"/>
    </source>
</evidence>
<dbReference type="InterPro" id="IPR006597">
    <property type="entry name" value="Sel1-like"/>
</dbReference>
<feature type="chain" id="PRO_5043685639" description="Sel1 repeat family protein" evidence="1">
    <location>
        <begin position="20"/>
        <end position="162"/>
    </location>
</feature>
<dbReference type="Gene3D" id="1.25.40.10">
    <property type="entry name" value="Tetratricopeptide repeat domain"/>
    <property type="match status" value="1"/>
</dbReference>
<protein>
    <recommendedName>
        <fullName evidence="4">Sel1 repeat family protein</fullName>
    </recommendedName>
</protein>
<dbReference type="SMART" id="SM00671">
    <property type="entry name" value="SEL1"/>
    <property type="match status" value="2"/>
</dbReference>
<dbReference type="Pfam" id="PF08238">
    <property type="entry name" value="Sel1"/>
    <property type="match status" value="2"/>
</dbReference>
<evidence type="ECO:0000256" key="1">
    <source>
        <dbReference type="SAM" id="SignalP"/>
    </source>
</evidence>
<proteinExistence type="predicted"/>
<reference evidence="3" key="1">
    <citation type="journal article" date="2019" name="Int. J. Syst. Evol. Microbiol.">
        <title>The Global Catalogue of Microorganisms (GCM) 10K type strain sequencing project: providing services to taxonomists for standard genome sequencing and annotation.</title>
        <authorList>
            <consortium name="The Broad Institute Genomics Platform"/>
            <consortium name="The Broad Institute Genome Sequencing Center for Infectious Disease"/>
            <person name="Wu L."/>
            <person name="Ma J."/>
        </authorList>
    </citation>
    <scope>NUCLEOTIDE SEQUENCE [LARGE SCALE GENOMIC DNA]</scope>
    <source>
        <strain evidence="3">JCM 19134</strain>
    </source>
</reference>
<name>A0AAV3TYM4_9ALTE</name>
<dbReference type="RefSeq" id="WP_345417803.1">
    <property type="nucleotide sequence ID" value="NZ_AP031496.1"/>
</dbReference>
<keyword evidence="3" id="KW-1185">Reference proteome</keyword>
<dbReference type="Proteomes" id="UP001409585">
    <property type="component" value="Unassembled WGS sequence"/>
</dbReference>
<feature type="signal peptide" evidence="1">
    <location>
        <begin position="1"/>
        <end position="19"/>
    </location>
</feature>
<dbReference type="EMBL" id="BAABLX010000007">
    <property type="protein sequence ID" value="GAA4934530.1"/>
    <property type="molecule type" value="Genomic_DNA"/>
</dbReference>
<evidence type="ECO:0000313" key="2">
    <source>
        <dbReference type="EMBL" id="GAA4934530.1"/>
    </source>
</evidence>